<dbReference type="VEuPathDB" id="FungiDB:PSHT_02929"/>
<dbReference type="InterPro" id="IPR000700">
    <property type="entry name" value="PAS-assoc_C"/>
</dbReference>
<evidence type="ECO:0000313" key="7">
    <source>
        <dbReference type="Proteomes" id="UP000238274"/>
    </source>
</evidence>
<dbReference type="Gene3D" id="3.30.450.20">
    <property type="entry name" value="PAS domain"/>
    <property type="match status" value="1"/>
</dbReference>
<keyword evidence="7" id="KW-1185">Reference proteome</keyword>
<dbReference type="VEuPathDB" id="FungiDB:PSTT_11721"/>
<dbReference type="SUPFAM" id="SSF55785">
    <property type="entry name" value="PYP-like sensor domain (PAS domain)"/>
    <property type="match status" value="1"/>
</dbReference>
<evidence type="ECO:0000256" key="3">
    <source>
        <dbReference type="ARBA" id="ARBA00022991"/>
    </source>
</evidence>
<reference evidence="7" key="3">
    <citation type="journal article" date="2018" name="Mol. Plant Microbe Interact.">
        <title>Genome sequence resources for the wheat stripe rust pathogen (Puccinia striiformis f. sp. tritici) and the barley stripe rust pathogen (Puccinia striiformis f. sp. hordei).</title>
        <authorList>
            <person name="Xia C."/>
            <person name="Wang M."/>
            <person name="Yin C."/>
            <person name="Cornejo O.E."/>
            <person name="Hulbert S.H."/>
            <person name="Chen X."/>
        </authorList>
    </citation>
    <scope>NUCLEOTIDE SEQUENCE [LARGE SCALE GENOMIC DNA]</scope>
    <source>
        <strain evidence="7">93TX-2</strain>
    </source>
</reference>
<keyword evidence="3" id="KW-0157">Chromophore</keyword>
<dbReference type="PROSITE" id="PS50113">
    <property type="entry name" value="PAC"/>
    <property type="match status" value="1"/>
</dbReference>
<keyword evidence="2" id="KW-0288">FMN</keyword>
<feature type="region of interest" description="Disordered" evidence="4">
    <location>
        <begin position="42"/>
        <end position="79"/>
    </location>
</feature>
<reference evidence="6 7" key="1">
    <citation type="submission" date="2017-12" db="EMBL/GenBank/DDBJ databases">
        <title>Gene loss provides genomic basis for host adaptation in cereal stripe rust fungi.</title>
        <authorList>
            <person name="Xia C."/>
        </authorList>
    </citation>
    <scope>NUCLEOTIDE SEQUENCE [LARGE SCALE GENOMIC DNA]</scope>
    <source>
        <strain evidence="6 7">93TX-2</strain>
    </source>
</reference>
<feature type="region of interest" description="Disordered" evidence="4">
    <location>
        <begin position="100"/>
        <end position="122"/>
    </location>
</feature>
<keyword evidence="1" id="KW-0285">Flavoprotein</keyword>
<dbReference type="Pfam" id="PF13426">
    <property type="entry name" value="PAS_9"/>
    <property type="match status" value="1"/>
</dbReference>
<evidence type="ECO:0000256" key="4">
    <source>
        <dbReference type="SAM" id="MobiDB-lite"/>
    </source>
</evidence>
<proteinExistence type="predicted"/>
<dbReference type="VEuPathDB" id="FungiDB:PSTT_10905"/>
<dbReference type="Proteomes" id="UP000238274">
    <property type="component" value="Unassembled WGS sequence"/>
</dbReference>
<dbReference type="AlphaFoldDB" id="A0A2S4WGW4"/>
<dbReference type="VEuPathDB" id="FungiDB:PSTT_06139"/>
<dbReference type="EMBL" id="PKSM01000026">
    <property type="protein sequence ID" value="POW20979.1"/>
    <property type="molecule type" value="Genomic_DNA"/>
</dbReference>
<sequence length="732" mass="81804">MTYRQTSNNSHVLMNSAHQEHFASPLAPGLRKSRSNGYFFASPSPGRIQMYHKPSSQDPRIRTASSSSGAASHHPSIIQKTPRILCDDLVITASPAPSGSMMSIPVTSSDCDTDSDEGSAMEHVPELPNQTVAPAHSSHSAGPTEQVQFPDQPTITFLSPTDRLDHYASMPRDMMPTISNSTETTVAADAPLDVMYGKELTSYPHQTIIEEEMKASLLSLLSIQSFTYMLSKPETRNVFRDWLVIQGGEEKLDRWTQESRINQLHVEAQQSARQLLQHYRENDEKRDGRTSSDLDRLNSDAIKEAVNLAHSSQVLSESRQYLMQSLYNDTFKMKLRSGVDENTCEGLGDSFCVSNPRLRDNPVVMLSPSFSPVLHRHSDASKIGHERNSIIGKNCRFLQGPGTSPQSIQRLRLALKQGLPCVELLLNYKADGTPFYCLLSIIPLFDEKGFLSYYIGGQINVTDELRNNEIMALISQTNSDPAEITSADFSRSPSTIADRRKSRKVATIDSALLNSLSSSMGSQASESTLGIKPKPSRNRSLNWFSSLMKQEKENADVRFTKPDDRREFQGSTLRDSLSAFQSTYSRLILFNKSTRSIIFVTPAALNFLGLPSDTIEETYSSALLHRDFLDLVENCKTTRKTAVSKKTLKKIISNNASASFQCELCWSYTMDDQSTRILLKHTKKVQVAETITSSIHRSSVDPFDRRDWQLRLLRRGAQLTHSIPSKTLSIQS</sequence>
<reference evidence="7" key="2">
    <citation type="journal article" date="2018" name="BMC Genomics">
        <title>Genomic insights into host adaptation between the wheat stripe rust pathogen (Puccinia striiformis f. sp. tritici) and the barley stripe rust pathogen (Puccinia striiformis f. sp. hordei).</title>
        <authorList>
            <person name="Xia C."/>
            <person name="Wang M."/>
            <person name="Yin C."/>
            <person name="Cornejo O.E."/>
            <person name="Hulbert S.H."/>
            <person name="Chen X."/>
        </authorList>
    </citation>
    <scope>NUCLEOTIDE SEQUENCE [LARGE SCALE GENOMIC DNA]</scope>
    <source>
        <strain evidence="7">93TX-2</strain>
    </source>
</reference>
<comment type="caution">
    <text evidence="6">The sequence shown here is derived from an EMBL/GenBank/DDBJ whole genome shotgun (WGS) entry which is preliminary data.</text>
</comment>
<gene>
    <name evidence="6" type="ORF">PSHT_02929</name>
</gene>
<protein>
    <recommendedName>
        <fullName evidence="5">PAC domain-containing protein</fullName>
    </recommendedName>
</protein>
<organism evidence="6 7">
    <name type="scientific">Puccinia striiformis</name>
    <dbReference type="NCBI Taxonomy" id="27350"/>
    <lineage>
        <taxon>Eukaryota</taxon>
        <taxon>Fungi</taxon>
        <taxon>Dikarya</taxon>
        <taxon>Basidiomycota</taxon>
        <taxon>Pucciniomycotina</taxon>
        <taxon>Pucciniomycetes</taxon>
        <taxon>Pucciniales</taxon>
        <taxon>Pucciniaceae</taxon>
        <taxon>Puccinia</taxon>
    </lineage>
</organism>
<evidence type="ECO:0000256" key="2">
    <source>
        <dbReference type="ARBA" id="ARBA00022643"/>
    </source>
</evidence>
<dbReference type="InterPro" id="IPR000014">
    <property type="entry name" value="PAS"/>
</dbReference>
<evidence type="ECO:0000259" key="5">
    <source>
        <dbReference type="PROSITE" id="PS50113"/>
    </source>
</evidence>
<dbReference type="OrthoDB" id="447251at2759"/>
<feature type="compositionally biased region" description="Polar residues" evidence="4">
    <location>
        <begin position="100"/>
        <end position="110"/>
    </location>
</feature>
<feature type="domain" description="PAC" evidence="5">
    <location>
        <begin position="420"/>
        <end position="473"/>
    </location>
</feature>
<dbReference type="PANTHER" id="PTHR47429:SF2">
    <property type="entry name" value="PROTEIN TWIN LOV 1"/>
    <property type="match status" value="1"/>
</dbReference>
<dbReference type="PANTHER" id="PTHR47429">
    <property type="entry name" value="PROTEIN TWIN LOV 1"/>
    <property type="match status" value="1"/>
</dbReference>
<name>A0A2S4WGW4_9BASI</name>
<accession>A0A2S4WGW4</accession>
<evidence type="ECO:0000313" key="6">
    <source>
        <dbReference type="EMBL" id="POW20979.1"/>
    </source>
</evidence>
<dbReference type="InterPro" id="IPR035965">
    <property type="entry name" value="PAS-like_dom_sf"/>
</dbReference>
<dbReference type="GO" id="GO:0005634">
    <property type="term" value="C:nucleus"/>
    <property type="evidence" value="ECO:0007669"/>
    <property type="project" value="TreeGrafter"/>
</dbReference>
<evidence type="ECO:0000256" key="1">
    <source>
        <dbReference type="ARBA" id="ARBA00022630"/>
    </source>
</evidence>